<organism evidence="2">
    <name type="scientific">uncultured Nocardioides sp</name>
    <dbReference type="NCBI Taxonomy" id="198441"/>
    <lineage>
        <taxon>Bacteria</taxon>
        <taxon>Bacillati</taxon>
        <taxon>Actinomycetota</taxon>
        <taxon>Actinomycetes</taxon>
        <taxon>Propionibacteriales</taxon>
        <taxon>Nocardioidaceae</taxon>
        <taxon>Nocardioides</taxon>
        <taxon>environmental samples</taxon>
    </lineage>
</organism>
<dbReference type="AlphaFoldDB" id="A0A6J4N2W7"/>
<protein>
    <submittedName>
        <fullName evidence="2">Uncharacterized protein</fullName>
    </submittedName>
</protein>
<evidence type="ECO:0000313" key="2">
    <source>
        <dbReference type="EMBL" id="CAA9374887.1"/>
    </source>
</evidence>
<reference evidence="2" key="1">
    <citation type="submission" date="2020-02" db="EMBL/GenBank/DDBJ databases">
        <authorList>
            <person name="Meier V. D."/>
        </authorList>
    </citation>
    <scope>NUCLEOTIDE SEQUENCE</scope>
    <source>
        <strain evidence="2">AVDCRST_MAG06</strain>
    </source>
</reference>
<accession>A0A6J4N2W7</accession>
<feature type="non-terminal residue" evidence="2">
    <location>
        <position position="115"/>
    </location>
</feature>
<evidence type="ECO:0000256" key="1">
    <source>
        <dbReference type="SAM" id="MobiDB-lite"/>
    </source>
</evidence>
<proteinExistence type="predicted"/>
<sequence>GESGRPRDSNTCSNRGHGARWLRIGERSAAARPGPRRLDARSCCSTHTRGRPPRPALLRLPPRRRQPPAPGAPRRVAPRRQRPLGGPGRLRRRAAAGAVGAGGGVGAGRAAQCRL</sequence>
<feature type="non-terminal residue" evidence="2">
    <location>
        <position position="1"/>
    </location>
</feature>
<gene>
    <name evidence="2" type="ORF">AVDCRST_MAG06-392</name>
</gene>
<dbReference type="EMBL" id="CADCUP010000033">
    <property type="protein sequence ID" value="CAA9374887.1"/>
    <property type="molecule type" value="Genomic_DNA"/>
</dbReference>
<feature type="region of interest" description="Disordered" evidence="1">
    <location>
        <begin position="1"/>
        <end position="115"/>
    </location>
</feature>
<name>A0A6J4N2W7_9ACTN</name>